<keyword evidence="1" id="KW-0175">Coiled coil</keyword>
<reference evidence="2" key="1">
    <citation type="submission" date="2018-06" db="EMBL/GenBank/DDBJ databases">
        <authorList>
            <consortium name="PulseNet: The National Subtyping Network for Foodborne Disease Surveillance"/>
            <person name="Tarr C.L."/>
            <person name="Trees E."/>
            <person name="Katz L.S."/>
            <person name="Carleton-Romer H.A."/>
            <person name="Stroika S."/>
            <person name="Kucerova Z."/>
            <person name="Roache K.F."/>
            <person name="Sabol A.L."/>
            <person name="Besser J."/>
            <person name="Gerner-Smidt P."/>
        </authorList>
    </citation>
    <scope>NUCLEOTIDE SEQUENCE</scope>
    <source>
        <strain evidence="2">PNUSAS037973</strain>
    </source>
</reference>
<sequence>MDNQIQFYAKNELKPTSDELKSVVAGLTEAANHLYNQRQEAAIEAVMAMTDAVTYLHTQTIQGELLYKKEQKEVTETVASIIRRIGNLNDEMMQVQKRISDLEVKIKKQDVDAQELQRHLADLSRNLDKMERERREHQRQLDELNDRSAGRIILSILCLGLDRAILGIKSLIDQDAARIHILQDEMNRYSDALGNGENQLRVAKDVQMTLSEEQKRNENNIKDLQKQVDKLHLEEKNVRTKLSAITQVAGFYGKLKAVCAGVRENIIWVQDIIEELNDDQPRIVDIDASGLELVPLRTALAKLDGLLSTDRMLEAFQQK</sequence>
<feature type="coiled-coil region" evidence="1">
    <location>
        <begin position="85"/>
        <end position="147"/>
    </location>
</feature>
<evidence type="ECO:0000313" key="2">
    <source>
        <dbReference type="EMBL" id="EBO4967516.1"/>
    </source>
</evidence>
<protein>
    <submittedName>
        <fullName evidence="2">Uncharacterized protein</fullName>
    </submittedName>
</protein>
<evidence type="ECO:0000256" key="1">
    <source>
        <dbReference type="SAM" id="Coils"/>
    </source>
</evidence>
<accession>A0A5U0QUA3</accession>
<comment type="caution">
    <text evidence="2">The sequence shown here is derived from an EMBL/GenBank/DDBJ whole genome shotgun (WGS) entry which is preliminary data.</text>
</comment>
<dbReference type="EMBL" id="AAGIRW010000157">
    <property type="protein sequence ID" value="EBO4967516.1"/>
    <property type="molecule type" value="Genomic_DNA"/>
</dbReference>
<feature type="coiled-coil region" evidence="1">
    <location>
        <begin position="207"/>
        <end position="241"/>
    </location>
</feature>
<name>A0A5U0QUA3_SALER</name>
<dbReference type="AlphaFoldDB" id="A0A5U0QUA3"/>
<proteinExistence type="predicted"/>
<organism evidence="2">
    <name type="scientific">Salmonella enterica</name>
    <name type="common">Salmonella choleraesuis</name>
    <dbReference type="NCBI Taxonomy" id="28901"/>
    <lineage>
        <taxon>Bacteria</taxon>
        <taxon>Pseudomonadati</taxon>
        <taxon>Pseudomonadota</taxon>
        <taxon>Gammaproteobacteria</taxon>
        <taxon>Enterobacterales</taxon>
        <taxon>Enterobacteriaceae</taxon>
        <taxon>Salmonella</taxon>
    </lineage>
</organism>
<gene>
    <name evidence="2" type="ORF">DO374_23895</name>
</gene>